<evidence type="ECO:0000256" key="15">
    <source>
        <dbReference type="ARBA" id="ARBA00023137"/>
    </source>
</evidence>
<feature type="domain" description="Tyrosine-protein kinase G-rich" evidence="20">
    <location>
        <begin position="152"/>
        <end position="192"/>
    </location>
</feature>
<sequence>MELIYYVRLARRNWFAIVLSLILAMGTSLVVTANTSPKYQAMTTMLVSGYDKQGSLATALQAGALSQQRVQSYANLMASRRVVGQIVPRREIAAVQSSIKSEAIPLTMLLRATVTDVDPRRAAQLANSLGTAFARVIDEIERPGHASQSTVRVTVVDRAEVPQRPVSPRPLVNMAVALLIGLLVGLIGLAVRDRLDTRIRTSESLHRLSKSPTLGIIEYESGARRDPLIVRQGGRSSRAESFRSLRTNLQFQGTDKRARSLVITSCLPEEGKTSVAVNLSITFAQAGWRVMLVEGDLRRPRIPKYLGIEGSVGLADVLTGQAKAPDVIQSWGKHDLFVLPGGQIPTNPSELLGSQSMRELIGRFTADYDIVIIDAPPLLPVTDAATLAAICDDVLLVARYGRTRQEQVLRAGELLSSINAHLVGTVLNFVSTKAGQTYGYAHRPGYEANVNPENTTLVGV</sequence>
<evidence type="ECO:0000259" key="18">
    <source>
        <dbReference type="Pfam" id="PF02706"/>
    </source>
</evidence>
<evidence type="ECO:0000256" key="16">
    <source>
        <dbReference type="ARBA" id="ARBA00051245"/>
    </source>
</evidence>
<proteinExistence type="inferred from homology"/>
<dbReference type="InterPro" id="IPR025669">
    <property type="entry name" value="AAA_dom"/>
</dbReference>
<evidence type="ECO:0000256" key="6">
    <source>
        <dbReference type="ARBA" id="ARBA00022475"/>
    </source>
</evidence>
<evidence type="ECO:0000256" key="4">
    <source>
        <dbReference type="ARBA" id="ARBA00008883"/>
    </source>
</evidence>
<comment type="caution">
    <text evidence="21">The sequence shown here is derived from an EMBL/GenBank/DDBJ whole genome shotgun (WGS) entry which is preliminary data.</text>
</comment>
<evidence type="ECO:0000259" key="20">
    <source>
        <dbReference type="Pfam" id="PF13807"/>
    </source>
</evidence>
<comment type="similarity">
    <text evidence="2">Belongs to the CpsC/CapA family.</text>
</comment>
<dbReference type="InterPro" id="IPR027417">
    <property type="entry name" value="P-loop_NTPase"/>
</dbReference>
<keyword evidence="13 17" id="KW-1133">Transmembrane helix</keyword>
<dbReference type="CDD" id="cd05387">
    <property type="entry name" value="BY-kinase"/>
    <property type="match status" value="1"/>
</dbReference>
<evidence type="ECO:0000256" key="11">
    <source>
        <dbReference type="ARBA" id="ARBA00022777"/>
    </source>
</evidence>
<keyword evidence="22" id="KW-1185">Reference proteome</keyword>
<protein>
    <recommendedName>
        <fullName evidence="5">non-specific protein-tyrosine kinase</fullName>
        <ecNumber evidence="5">2.7.10.2</ecNumber>
    </recommendedName>
</protein>
<evidence type="ECO:0000256" key="12">
    <source>
        <dbReference type="ARBA" id="ARBA00022840"/>
    </source>
</evidence>
<dbReference type="InterPro" id="IPR050445">
    <property type="entry name" value="Bact_polysacc_biosynth/exp"/>
</dbReference>
<dbReference type="PANTHER" id="PTHR32309:SF13">
    <property type="entry name" value="FERRIC ENTEROBACTIN TRANSPORT PROTEIN FEPE"/>
    <property type="match status" value="1"/>
</dbReference>
<evidence type="ECO:0000256" key="8">
    <source>
        <dbReference type="ARBA" id="ARBA00022679"/>
    </source>
</evidence>
<dbReference type="Proteomes" id="UP001595891">
    <property type="component" value="Unassembled WGS sequence"/>
</dbReference>
<keyword evidence="12" id="KW-0067">ATP-binding</keyword>
<reference evidence="22" key="1">
    <citation type="journal article" date="2019" name="Int. J. Syst. Evol. Microbiol.">
        <title>The Global Catalogue of Microorganisms (GCM) 10K type strain sequencing project: providing services to taxonomists for standard genome sequencing and annotation.</title>
        <authorList>
            <consortium name="The Broad Institute Genomics Platform"/>
            <consortium name="The Broad Institute Genome Sequencing Center for Infectious Disease"/>
            <person name="Wu L."/>
            <person name="Ma J."/>
        </authorList>
    </citation>
    <scope>NUCLEOTIDE SEQUENCE [LARGE SCALE GENOMIC DNA]</scope>
    <source>
        <strain evidence="22">CCUG 49560</strain>
    </source>
</reference>
<evidence type="ECO:0000256" key="7">
    <source>
        <dbReference type="ARBA" id="ARBA00022519"/>
    </source>
</evidence>
<dbReference type="PANTHER" id="PTHR32309">
    <property type="entry name" value="TYROSINE-PROTEIN KINASE"/>
    <property type="match status" value="1"/>
</dbReference>
<keyword evidence="15" id="KW-0829">Tyrosine-protein kinase</keyword>
<dbReference type="EMBL" id="JBHSFN010000022">
    <property type="protein sequence ID" value="MFC4590309.1"/>
    <property type="molecule type" value="Genomic_DNA"/>
</dbReference>
<keyword evidence="10" id="KW-0547">Nucleotide-binding</keyword>
<keyword evidence="6" id="KW-1003">Cell membrane</keyword>
<name>A0ABV9EQH3_9ACTN</name>
<evidence type="ECO:0000256" key="3">
    <source>
        <dbReference type="ARBA" id="ARBA00007316"/>
    </source>
</evidence>
<dbReference type="Pfam" id="PF13614">
    <property type="entry name" value="AAA_31"/>
    <property type="match status" value="1"/>
</dbReference>
<dbReference type="Gene3D" id="3.40.50.300">
    <property type="entry name" value="P-loop containing nucleotide triphosphate hydrolases"/>
    <property type="match status" value="1"/>
</dbReference>
<gene>
    <name evidence="21" type="ORF">ACFO8L_29745</name>
</gene>
<evidence type="ECO:0000256" key="17">
    <source>
        <dbReference type="SAM" id="Phobius"/>
    </source>
</evidence>
<keyword evidence="14 17" id="KW-0472">Membrane</keyword>
<evidence type="ECO:0000256" key="1">
    <source>
        <dbReference type="ARBA" id="ARBA00004429"/>
    </source>
</evidence>
<dbReference type="InterPro" id="IPR005702">
    <property type="entry name" value="Wzc-like_C"/>
</dbReference>
<dbReference type="SUPFAM" id="SSF52540">
    <property type="entry name" value="P-loop containing nucleoside triphosphate hydrolases"/>
    <property type="match status" value="1"/>
</dbReference>
<feature type="transmembrane region" description="Helical" evidence="17">
    <location>
        <begin position="171"/>
        <end position="191"/>
    </location>
</feature>
<evidence type="ECO:0000256" key="13">
    <source>
        <dbReference type="ARBA" id="ARBA00022989"/>
    </source>
</evidence>
<evidence type="ECO:0000256" key="9">
    <source>
        <dbReference type="ARBA" id="ARBA00022692"/>
    </source>
</evidence>
<evidence type="ECO:0000313" key="21">
    <source>
        <dbReference type="EMBL" id="MFC4590309.1"/>
    </source>
</evidence>
<dbReference type="GO" id="GO:0004715">
    <property type="term" value="F:non-membrane spanning protein tyrosine kinase activity"/>
    <property type="evidence" value="ECO:0007669"/>
    <property type="project" value="UniProtKB-EC"/>
</dbReference>
<dbReference type="Pfam" id="PF13807">
    <property type="entry name" value="GNVR"/>
    <property type="match status" value="1"/>
</dbReference>
<comment type="subcellular location">
    <subcellularLocation>
        <location evidence="1">Cell inner membrane</location>
        <topology evidence="1">Multi-pass membrane protein</topology>
    </subcellularLocation>
</comment>
<keyword evidence="7" id="KW-0997">Cell inner membrane</keyword>
<evidence type="ECO:0000256" key="2">
    <source>
        <dbReference type="ARBA" id="ARBA00006683"/>
    </source>
</evidence>
<dbReference type="RefSeq" id="WP_262847360.1">
    <property type="nucleotide sequence ID" value="NZ_JANZYP010000062.1"/>
</dbReference>
<comment type="similarity">
    <text evidence="4">Belongs to the etk/wzc family.</text>
</comment>
<keyword evidence="8 21" id="KW-0808">Transferase</keyword>
<dbReference type="Pfam" id="PF02706">
    <property type="entry name" value="Wzz"/>
    <property type="match status" value="1"/>
</dbReference>
<dbReference type="InterPro" id="IPR032807">
    <property type="entry name" value="GNVR"/>
</dbReference>
<dbReference type="InterPro" id="IPR003856">
    <property type="entry name" value="LPS_length_determ_N"/>
</dbReference>
<comment type="similarity">
    <text evidence="3">Belongs to the CpsD/CapB family.</text>
</comment>
<dbReference type="NCBIfam" id="TIGR01007">
    <property type="entry name" value="eps_fam"/>
    <property type="match status" value="1"/>
</dbReference>
<organism evidence="21 22">
    <name type="scientific">Sphaerisporangium corydalis</name>
    <dbReference type="NCBI Taxonomy" id="1441875"/>
    <lineage>
        <taxon>Bacteria</taxon>
        <taxon>Bacillati</taxon>
        <taxon>Actinomycetota</taxon>
        <taxon>Actinomycetes</taxon>
        <taxon>Streptosporangiales</taxon>
        <taxon>Streptosporangiaceae</taxon>
        <taxon>Sphaerisporangium</taxon>
    </lineage>
</organism>
<evidence type="ECO:0000313" key="22">
    <source>
        <dbReference type="Proteomes" id="UP001595891"/>
    </source>
</evidence>
<evidence type="ECO:0000256" key="14">
    <source>
        <dbReference type="ARBA" id="ARBA00023136"/>
    </source>
</evidence>
<evidence type="ECO:0000259" key="19">
    <source>
        <dbReference type="Pfam" id="PF13614"/>
    </source>
</evidence>
<feature type="domain" description="AAA" evidence="19">
    <location>
        <begin position="271"/>
        <end position="397"/>
    </location>
</feature>
<feature type="domain" description="Polysaccharide chain length determinant N-terminal" evidence="18">
    <location>
        <begin position="3"/>
        <end position="87"/>
    </location>
</feature>
<keyword evidence="11" id="KW-0418">Kinase</keyword>
<evidence type="ECO:0000256" key="10">
    <source>
        <dbReference type="ARBA" id="ARBA00022741"/>
    </source>
</evidence>
<dbReference type="EC" id="2.7.10.2" evidence="5"/>
<accession>A0ABV9EQH3</accession>
<evidence type="ECO:0000256" key="5">
    <source>
        <dbReference type="ARBA" id="ARBA00011903"/>
    </source>
</evidence>
<comment type="catalytic activity">
    <reaction evidence="16">
        <text>L-tyrosyl-[protein] + ATP = O-phospho-L-tyrosyl-[protein] + ADP + H(+)</text>
        <dbReference type="Rhea" id="RHEA:10596"/>
        <dbReference type="Rhea" id="RHEA-COMP:10136"/>
        <dbReference type="Rhea" id="RHEA-COMP:20101"/>
        <dbReference type="ChEBI" id="CHEBI:15378"/>
        <dbReference type="ChEBI" id="CHEBI:30616"/>
        <dbReference type="ChEBI" id="CHEBI:46858"/>
        <dbReference type="ChEBI" id="CHEBI:61978"/>
        <dbReference type="ChEBI" id="CHEBI:456216"/>
        <dbReference type="EC" id="2.7.10.2"/>
    </reaction>
</comment>
<keyword evidence="9 17" id="KW-0812">Transmembrane</keyword>